<evidence type="ECO:0000256" key="4">
    <source>
        <dbReference type="ARBA" id="ARBA00022553"/>
    </source>
</evidence>
<evidence type="ECO:0000256" key="1">
    <source>
        <dbReference type="ARBA" id="ARBA00000085"/>
    </source>
</evidence>
<dbReference type="SUPFAM" id="SSF55874">
    <property type="entry name" value="ATPase domain of HSP90 chaperone/DNA topoisomerase II/histidine kinase"/>
    <property type="match status" value="1"/>
</dbReference>
<comment type="catalytic activity">
    <reaction evidence="1">
        <text>ATP + protein L-histidine = ADP + protein N-phospho-L-histidine.</text>
        <dbReference type="EC" id="2.7.13.3"/>
    </reaction>
</comment>
<evidence type="ECO:0000256" key="7">
    <source>
        <dbReference type="ARBA" id="ARBA00023012"/>
    </source>
</evidence>
<dbReference type="PANTHER" id="PTHR45453:SF1">
    <property type="entry name" value="PHOSPHATE REGULON SENSOR PROTEIN PHOR"/>
    <property type="match status" value="1"/>
</dbReference>
<evidence type="ECO:0000313" key="10">
    <source>
        <dbReference type="EMBL" id="HIR51715.1"/>
    </source>
</evidence>
<dbReference type="GO" id="GO:0004721">
    <property type="term" value="F:phosphoprotein phosphatase activity"/>
    <property type="evidence" value="ECO:0007669"/>
    <property type="project" value="TreeGrafter"/>
</dbReference>
<protein>
    <recommendedName>
        <fullName evidence="3">histidine kinase</fullName>
        <ecNumber evidence="3">2.7.13.3</ecNumber>
    </recommendedName>
</protein>
<keyword evidence="7" id="KW-0902">Two-component regulatory system</keyword>
<keyword evidence="8" id="KW-1133">Transmembrane helix</keyword>
<dbReference type="Pfam" id="PF02518">
    <property type="entry name" value="HATPase_c"/>
    <property type="match status" value="1"/>
</dbReference>
<dbReference type="InterPro" id="IPR036097">
    <property type="entry name" value="HisK_dim/P_sf"/>
</dbReference>
<keyword evidence="8" id="KW-0472">Membrane</keyword>
<feature type="transmembrane region" description="Helical" evidence="8">
    <location>
        <begin position="21"/>
        <end position="47"/>
    </location>
</feature>
<evidence type="ECO:0000256" key="3">
    <source>
        <dbReference type="ARBA" id="ARBA00012438"/>
    </source>
</evidence>
<dbReference type="SUPFAM" id="SSF47384">
    <property type="entry name" value="Homodimeric domain of signal transducing histidine kinase"/>
    <property type="match status" value="1"/>
</dbReference>
<feature type="transmembrane region" description="Helical" evidence="8">
    <location>
        <begin position="67"/>
        <end position="88"/>
    </location>
</feature>
<dbReference type="InterPro" id="IPR003594">
    <property type="entry name" value="HATPase_dom"/>
</dbReference>
<keyword evidence="5" id="KW-0808">Transferase</keyword>
<accession>A0A9D1IYC4</accession>
<proteinExistence type="predicted"/>
<reference evidence="10" key="2">
    <citation type="journal article" date="2021" name="PeerJ">
        <title>Extensive microbial diversity within the chicken gut microbiome revealed by metagenomics and culture.</title>
        <authorList>
            <person name="Gilroy R."/>
            <person name="Ravi A."/>
            <person name="Getino M."/>
            <person name="Pursley I."/>
            <person name="Horton D.L."/>
            <person name="Alikhan N.F."/>
            <person name="Baker D."/>
            <person name="Gharbi K."/>
            <person name="Hall N."/>
            <person name="Watson M."/>
            <person name="Adriaenssens E.M."/>
            <person name="Foster-Nyarko E."/>
            <person name="Jarju S."/>
            <person name="Secka A."/>
            <person name="Antonio M."/>
            <person name="Oren A."/>
            <person name="Chaudhuri R.R."/>
            <person name="La Ragione R."/>
            <person name="Hildebrand F."/>
            <person name="Pallen M.J."/>
        </authorList>
    </citation>
    <scope>NUCLEOTIDE SEQUENCE</scope>
    <source>
        <strain evidence="10">ChiBcec15-4380</strain>
    </source>
</reference>
<dbReference type="EC" id="2.7.13.3" evidence="3"/>
<keyword evidence="6 10" id="KW-0418">Kinase</keyword>
<dbReference type="SMART" id="SM00387">
    <property type="entry name" value="HATPase_c"/>
    <property type="match status" value="1"/>
</dbReference>
<dbReference type="AlphaFoldDB" id="A0A9D1IYC4"/>
<evidence type="ECO:0000256" key="2">
    <source>
        <dbReference type="ARBA" id="ARBA00004370"/>
    </source>
</evidence>
<dbReference type="Proteomes" id="UP000824239">
    <property type="component" value="Unassembled WGS sequence"/>
</dbReference>
<dbReference type="GO" id="GO:0005886">
    <property type="term" value="C:plasma membrane"/>
    <property type="evidence" value="ECO:0007669"/>
    <property type="project" value="TreeGrafter"/>
</dbReference>
<dbReference type="GO" id="GO:0016036">
    <property type="term" value="P:cellular response to phosphate starvation"/>
    <property type="evidence" value="ECO:0007669"/>
    <property type="project" value="TreeGrafter"/>
</dbReference>
<gene>
    <name evidence="10" type="ORF">IAA53_10670</name>
</gene>
<name>A0A9D1IYC4_9FIRM</name>
<dbReference type="CDD" id="cd00075">
    <property type="entry name" value="HATPase"/>
    <property type="match status" value="1"/>
</dbReference>
<dbReference type="PRINTS" id="PR00344">
    <property type="entry name" value="BCTRLSENSOR"/>
</dbReference>
<evidence type="ECO:0000256" key="5">
    <source>
        <dbReference type="ARBA" id="ARBA00022679"/>
    </source>
</evidence>
<evidence type="ECO:0000256" key="6">
    <source>
        <dbReference type="ARBA" id="ARBA00022777"/>
    </source>
</evidence>
<dbReference type="EMBL" id="DVHE01000084">
    <property type="protein sequence ID" value="HIR51715.1"/>
    <property type="molecule type" value="Genomic_DNA"/>
</dbReference>
<keyword evidence="8" id="KW-0812">Transmembrane</keyword>
<dbReference type="InterPro" id="IPR004358">
    <property type="entry name" value="Sig_transdc_His_kin-like_C"/>
</dbReference>
<dbReference type="PANTHER" id="PTHR45453">
    <property type="entry name" value="PHOSPHATE REGULON SENSOR PROTEIN PHOR"/>
    <property type="match status" value="1"/>
</dbReference>
<evidence type="ECO:0000256" key="8">
    <source>
        <dbReference type="SAM" id="Phobius"/>
    </source>
</evidence>
<dbReference type="CDD" id="cd00082">
    <property type="entry name" value="HisKA"/>
    <property type="match status" value="1"/>
</dbReference>
<dbReference type="PROSITE" id="PS50109">
    <property type="entry name" value="HIS_KIN"/>
    <property type="match status" value="1"/>
</dbReference>
<evidence type="ECO:0000313" key="11">
    <source>
        <dbReference type="Proteomes" id="UP000824239"/>
    </source>
</evidence>
<comment type="caution">
    <text evidence="10">The sequence shown here is derived from an EMBL/GenBank/DDBJ whole genome shotgun (WGS) entry which is preliminary data.</text>
</comment>
<dbReference type="Pfam" id="PF00512">
    <property type="entry name" value="HisKA"/>
    <property type="match status" value="1"/>
</dbReference>
<sequence length="368" mass="41299">MDKTTRKARTTPRASRSALRSWGLYLLALTAWVTAVIALALLSLWFFSSMNWTPSPLYYLFIWIRDYLPLVCGVVVLAGWAVISYYFIAVPARNLELLLTQTEALAHPSETPIRLPDRLQGAEAQLNLVREQALRSVQAARDAEQRKNDLVVYLAHDLKTPLTSVIGYLTLLRDEPQLSPELRSRYTGIALEKAERLEDLINEFFDITRFSLTHLELQKQDTDLKRMLQQMMSEFEPVLRRQRLEYSLSLPETLRAVCDPDKMARVLDNLLSNACHYAYPASTIAVTGRTDGAWVTITMENAGPTIPPDKLARMFEAFFRLDAARGSQSGNAGLGLAIAKRIVEAHGGSITAESARETITFTVTIPAL</sequence>
<dbReference type="GO" id="GO:0000155">
    <property type="term" value="F:phosphorelay sensor kinase activity"/>
    <property type="evidence" value="ECO:0007669"/>
    <property type="project" value="InterPro"/>
</dbReference>
<dbReference type="Gene3D" id="3.30.565.10">
    <property type="entry name" value="Histidine kinase-like ATPase, C-terminal domain"/>
    <property type="match status" value="1"/>
</dbReference>
<dbReference type="InterPro" id="IPR005467">
    <property type="entry name" value="His_kinase_dom"/>
</dbReference>
<keyword evidence="4" id="KW-0597">Phosphoprotein</keyword>
<dbReference type="InterPro" id="IPR050351">
    <property type="entry name" value="BphY/WalK/GraS-like"/>
</dbReference>
<feature type="domain" description="Histidine kinase" evidence="9">
    <location>
        <begin position="153"/>
        <end position="368"/>
    </location>
</feature>
<reference evidence="10" key="1">
    <citation type="submission" date="2020-10" db="EMBL/GenBank/DDBJ databases">
        <authorList>
            <person name="Gilroy R."/>
        </authorList>
    </citation>
    <scope>NUCLEOTIDE SEQUENCE</scope>
    <source>
        <strain evidence="10">ChiBcec15-4380</strain>
    </source>
</reference>
<dbReference type="Gene3D" id="1.10.287.130">
    <property type="match status" value="1"/>
</dbReference>
<dbReference type="InterPro" id="IPR036890">
    <property type="entry name" value="HATPase_C_sf"/>
</dbReference>
<comment type="subcellular location">
    <subcellularLocation>
        <location evidence="2">Membrane</location>
    </subcellularLocation>
</comment>
<dbReference type="SMART" id="SM00388">
    <property type="entry name" value="HisKA"/>
    <property type="match status" value="1"/>
</dbReference>
<dbReference type="InterPro" id="IPR003661">
    <property type="entry name" value="HisK_dim/P_dom"/>
</dbReference>
<organism evidence="10 11">
    <name type="scientific">Candidatus Avoscillospira avicola</name>
    <dbReference type="NCBI Taxonomy" id="2840706"/>
    <lineage>
        <taxon>Bacteria</taxon>
        <taxon>Bacillati</taxon>
        <taxon>Bacillota</taxon>
        <taxon>Clostridia</taxon>
        <taxon>Eubacteriales</taxon>
        <taxon>Oscillospiraceae</taxon>
        <taxon>Oscillospiraceae incertae sedis</taxon>
        <taxon>Candidatus Avoscillospira</taxon>
    </lineage>
</organism>
<dbReference type="FunFam" id="3.30.565.10:FF:000006">
    <property type="entry name" value="Sensor histidine kinase WalK"/>
    <property type="match status" value="1"/>
</dbReference>
<evidence type="ECO:0000259" key="9">
    <source>
        <dbReference type="PROSITE" id="PS50109"/>
    </source>
</evidence>